<name>A0ABY5E0A5_9ACTN</name>
<dbReference type="RefSeq" id="WP_254573297.1">
    <property type="nucleotide sequence ID" value="NZ_CP098502.1"/>
</dbReference>
<accession>A0ABY5E0A5</accession>
<evidence type="ECO:0000313" key="3">
    <source>
        <dbReference type="Proteomes" id="UP001056035"/>
    </source>
</evidence>
<feature type="signal peptide" evidence="1">
    <location>
        <begin position="1"/>
        <end position="24"/>
    </location>
</feature>
<sequence length="156" mass="14973">MPGRHRLAVVLVAGAVLLAGAARASALSLGVGTGATLSPFRPGQTATGSGSLTIVSLGAWTLTAEDDGPGAGHMVKGAAGCTGSSAQTTNQLTVAVTALGVTSAGAKAIGATPVQVASGGLTAGLLMTTAYSLVIPSAQTLLTGCAYSETVTYTAQ</sequence>
<keyword evidence="3" id="KW-1185">Reference proteome</keyword>
<gene>
    <name evidence="2" type="ORF">NBH00_10545</name>
</gene>
<dbReference type="Proteomes" id="UP001056035">
    <property type="component" value="Chromosome"/>
</dbReference>
<dbReference type="EMBL" id="CP098502">
    <property type="protein sequence ID" value="UTI66629.1"/>
    <property type="molecule type" value="Genomic_DNA"/>
</dbReference>
<feature type="chain" id="PRO_5045386079" evidence="1">
    <location>
        <begin position="25"/>
        <end position="156"/>
    </location>
</feature>
<reference evidence="2 3" key="1">
    <citation type="submission" date="2022-06" db="EMBL/GenBank/DDBJ databases">
        <title>Paraconexibacter antarcticus.</title>
        <authorList>
            <person name="Kim C.S."/>
        </authorList>
    </citation>
    <scope>NUCLEOTIDE SEQUENCE [LARGE SCALE GENOMIC DNA]</scope>
    <source>
        <strain evidence="2 3">02-257</strain>
    </source>
</reference>
<proteinExistence type="predicted"/>
<protein>
    <submittedName>
        <fullName evidence="2">Uncharacterized protein</fullName>
    </submittedName>
</protein>
<keyword evidence="1" id="KW-0732">Signal</keyword>
<evidence type="ECO:0000256" key="1">
    <source>
        <dbReference type="SAM" id="SignalP"/>
    </source>
</evidence>
<organism evidence="2 3">
    <name type="scientific">Paraconexibacter antarcticus</name>
    <dbReference type="NCBI Taxonomy" id="2949664"/>
    <lineage>
        <taxon>Bacteria</taxon>
        <taxon>Bacillati</taxon>
        <taxon>Actinomycetota</taxon>
        <taxon>Thermoleophilia</taxon>
        <taxon>Solirubrobacterales</taxon>
        <taxon>Paraconexibacteraceae</taxon>
        <taxon>Paraconexibacter</taxon>
    </lineage>
</organism>
<evidence type="ECO:0000313" key="2">
    <source>
        <dbReference type="EMBL" id="UTI66629.1"/>
    </source>
</evidence>